<feature type="region of interest" description="Disordered" evidence="1">
    <location>
        <begin position="1"/>
        <end position="150"/>
    </location>
</feature>
<evidence type="ECO:0000313" key="2">
    <source>
        <dbReference type="EMBL" id="KAJ7708987.1"/>
    </source>
</evidence>
<evidence type="ECO:0000313" key="3">
    <source>
        <dbReference type="Proteomes" id="UP001221757"/>
    </source>
</evidence>
<dbReference type="Proteomes" id="UP001221757">
    <property type="component" value="Unassembled WGS sequence"/>
</dbReference>
<protein>
    <submittedName>
        <fullName evidence="2">Uncharacterized protein</fullName>
    </submittedName>
</protein>
<feature type="compositionally biased region" description="Low complexity" evidence="1">
    <location>
        <begin position="28"/>
        <end position="60"/>
    </location>
</feature>
<accession>A0AAD7GZX2</accession>
<gene>
    <name evidence="2" type="ORF">B0H17DRAFT_369967</name>
</gene>
<dbReference type="AlphaFoldDB" id="A0AAD7GZX2"/>
<comment type="caution">
    <text evidence="2">The sequence shown here is derived from an EMBL/GenBank/DDBJ whole genome shotgun (WGS) entry which is preliminary data.</text>
</comment>
<sequence length="258" mass="29385">MASDGRYMYYDYPYATPPSYEPQRPIRSDSGSSSSQPPHSPVQQHQHHSSQPQFSNQSHNPPQPSYSAPPHQQYAPGPTYMSPLVSTPSQQWTQGSWGQQSYPPPPPPDTRQYNTAPAPPARPASSEQQPRIWNHSSYAPPPPHHHSKPINILRLPHARDRTSLSRGSTRPHRSHHPFRPIRGKTAVITTPHRRMSSRRTTSRSNRITTLTLILSQVRLIQRLTEFVGGTRRPRQPHPPHPYPSRLPSLPRMHPILRQ</sequence>
<proteinExistence type="predicted"/>
<reference evidence="2" key="1">
    <citation type="submission" date="2023-03" db="EMBL/GenBank/DDBJ databases">
        <title>Massive genome expansion in bonnet fungi (Mycena s.s.) driven by repeated elements and novel gene families across ecological guilds.</title>
        <authorList>
            <consortium name="Lawrence Berkeley National Laboratory"/>
            <person name="Harder C.B."/>
            <person name="Miyauchi S."/>
            <person name="Viragh M."/>
            <person name="Kuo A."/>
            <person name="Thoen E."/>
            <person name="Andreopoulos B."/>
            <person name="Lu D."/>
            <person name="Skrede I."/>
            <person name="Drula E."/>
            <person name="Henrissat B."/>
            <person name="Morin E."/>
            <person name="Kohler A."/>
            <person name="Barry K."/>
            <person name="LaButti K."/>
            <person name="Morin E."/>
            <person name="Salamov A."/>
            <person name="Lipzen A."/>
            <person name="Mereny Z."/>
            <person name="Hegedus B."/>
            <person name="Baldrian P."/>
            <person name="Stursova M."/>
            <person name="Weitz H."/>
            <person name="Taylor A."/>
            <person name="Grigoriev I.V."/>
            <person name="Nagy L.G."/>
            <person name="Martin F."/>
            <person name="Kauserud H."/>
        </authorList>
    </citation>
    <scope>NUCLEOTIDE SEQUENCE</scope>
    <source>
        <strain evidence="2">CBHHK067</strain>
    </source>
</reference>
<evidence type="ECO:0000256" key="1">
    <source>
        <dbReference type="SAM" id="MobiDB-lite"/>
    </source>
</evidence>
<keyword evidence="3" id="KW-1185">Reference proteome</keyword>
<name>A0AAD7GZX2_MYCRO</name>
<dbReference type="EMBL" id="JARKIE010000003">
    <property type="protein sequence ID" value="KAJ7708987.1"/>
    <property type="molecule type" value="Genomic_DNA"/>
</dbReference>
<organism evidence="2 3">
    <name type="scientific">Mycena rosella</name>
    <name type="common">Pink bonnet</name>
    <name type="synonym">Agaricus rosellus</name>
    <dbReference type="NCBI Taxonomy" id="1033263"/>
    <lineage>
        <taxon>Eukaryota</taxon>
        <taxon>Fungi</taxon>
        <taxon>Dikarya</taxon>
        <taxon>Basidiomycota</taxon>
        <taxon>Agaricomycotina</taxon>
        <taxon>Agaricomycetes</taxon>
        <taxon>Agaricomycetidae</taxon>
        <taxon>Agaricales</taxon>
        <taxon>Marasmiineae</taxon>
        <taxon>Mycenaceae</taxon>
        <taxon>Mycena</taxon>
    </lineage>
</organism>
<feature type="region of interest" description="Disordered" evidence="1">
    <location>
        <begin position="228"/>
        <end position="258"/>
    </location>
</feature>
<feature type="compositionally biased region" description="Low complexity" evidence="1">
    <location>
        <begin position="89"/>
        <end position="101"/>
    </location>
</feature>